<dbReference type="InterPro" id="IPR012939">
    <property type="entry name" value="Glyco_hydro_92"/>
</dbReference>
<evidence type="ECO:0000259" key="5">
    <source>
        <dbReference type="Pfam" id="PF07971"/>
    </source>
</evidence>
<evidence type="ECO:0000256" key="4">
    <source>
        <dbReference type="SAM" id="SignalP"/>
    </source>
</evidence>
<dbReference type="KEGG" id="ada:A5CPEGH6_13000"/>
<dbReference type="GO" id="GO:0006516">
    <property type="term" value="P:glycoprotein catabolic process"/>
    <property type="evidence" value="ECO:0007669"/>
    <property type="project" value="TreeGrafter"/>
</dbReference>
<keyword evidence="4" id="KW-0732">Signal</keyword>
<dbReference type="GO" id="GO:0005829">
    <property type="term" value="C:cytosol"/>
    <property type="evidence" value="ECO:0007669"/>
    <property type="project" value="TreeGrafter"/>
</dbReference>
<dbReference type="RefSeq" id="WP_141428460.1">
    <property type="nucleotide sequence ID" value="NZ_AP019736.1"/>
</dbReference>
<keyword evidence="3" id="KW-0106">Calcium</keyword>
<dbReference type="Pfam" id="PF17678">
    <property type="entry name" value="Glyco_hydro_92N"/>
    <property type="match status" value="1"/>
</dbReference>
<dbReference type="SUPFAM" id="SSF48208">
    <property type="entry name" value="Six-hairpin glycosidases"/>
    <property type="match status" value="1"/>
</dbReference>
<dbReference type="Gene3D" id="2.70.98.10">
    <property type="match status" value="1"/>
</dbReference>
<feature type="domain" description="Glycosyl hydrolase family 92" evidence="5">
    <location>
        <begin position="323"/>
        <end position="775"/>
    </location>
</feature>
<dbReference type="OrthoDB" id="9762711at2"/>
<reference evidence="8" key="1">
    <citation type="submission" date="2019-06" db="EMBL/GenBank/DDBJ databases">
        <title>Alistipes onderdonkii subsp. vulgaris subsp. nov., Alistipes dispar sp. nov. and Alistipes communis sp. nov., isolated from human faeces, and creation of Alistipes onderdonkii subsp. onderdonkii subsp. nov.</title>
        <authorList>
            <person name="Sakamoto M."/>
            <person name="Ikeyama N."/>
            <person name="Ogata Y."/>
            <person name="Suda W."/>
            <person name="Iino T."/>
            <person name="Hattori M."/>
            <person name="Ohkuma M."/>
        </authorList>
    </citation>
    <scope>NUCLEOTIDE SEQUENCE [LARGE SCALE GENOMIC DNA]</scope>
    <source>
        <strain evidence="8">5CPEGH6</strain>
    </source>
</reference>
<dbReference type="PANTHER" id="PTHR12143:SF39">
    <property type="entry name" value="SECRETED PROTEIN"/>
    <property type="match status" value="1"/>
</dbReference>
<keyword evidence="8" id="KW-1185">Reference proteome</keyword>
<accession>A0A4Y1X0W0</accession>
<dbReference type="Gene3D" id="1.20.1610.10">
    <property type="entry name" value="alpha-1,2-mannosidases domains"/>
    <property type="match status" value="1"/>
</dbReference>
<dbReference type="Pfam" id="PF07971">
    <property type="entry name" value="Glyco_hydro_92"/>
    <property type="match status" value="1"/>
</dbReference>
<evidence type="ECO:0008006" key="9">
    <source>
        <dbReference type="Google" id="ProtNLM"/>
    </source>
</evidence>
<dbReference type="Proteomes" id="UP000319374">
    <property type="component" value="Chromosome"/>
</dbReference>
<name>A0A4Y1X0W0_9BACT</name>
<dbReference type="InterPro" id="IPR050883">
    <property type="entry name" value="PNGase"/>
</dbReference>
<dbReference type="GeneID" id="98673277"/>
<dbReference type="GO" id="GO:0005975">
    <property type="term" value="P:carbohydrate metabolic process"/>
    <property type="evidence" value="ECO:0007669"/>
    <property type="project" value="InterPro"/>
</dbReference>
<dbReference type="InterPro" id="IPR041371">
    <property type="entry name" value="GH92_N"/>
</dbReference>
<proteinExistence type="predicted"/>
<dbReference type="Gene3D" id="1.20.1050.60">
    <property type="entry name" value="alpha-1,2-mannosidase"/>
    <property type="match status" value="1"/>
</dbReference>
<dbReference type="FunFam" id="3.30.2080.10:FF:000001">
    <property type="entry name" value="Alpha-1,2-mannosidase subfamily"/>
    <property type="match status" value="1"/>
</dbReference>
<sequence length="789" mass="87951">MHNYLTQATLLFALAAPAAGLTGCCAREGAAAEGFDAARYVNPFIGASTSTAAAGVYHGLGKTFPGATTPFGMVQVSPNTITGGDNSPGYSYEHTTIEGFAFTQMNGVGWFGELGNLLVMPTTGPLQKIAGKEDGSIAGYRSHYDKTTETARAGYYAADLTDYGIRVESSATPHCGILRFTFPENDLSRIQIDLARRVGGTSERQYVEVIDDRTIAGWMKCTPATGGWGNGEGHADYTIYFYAQLSEPMRQHGFWSADIPDTWVRKKDEVVSIPYLQRVAQAPVVTGERQIEGKHIGFYTEFPTREGQQVEFKAGISFVDMEGARKNFEAEIASKTFDEVAGEAYAQWNRELSRIRIEGGTDEEKTIFYTALYHTMIDPRIYTDTDGRYMGADGKPRSTEGRFTKRTVFSGWDVFRSQMPLQTIINPELVDDLLASLTTMAQESGREYFERWEIVNAYSGCMLGNPALSVLADAYAKGIRGYDVERAYRYAVNTSRLFGNDSLGYTPSDLCISHTLEYAYTDWCVSQLAARLGKTEDAKAFAQKSRAYRNIFDREKGWFRPRRADGSWAPWPENARTTEWYGCIESTPYQQGWFVPHDVEGMVELMGGREAVLADLNEFFEKAPADMHWNAYYNHANEPVHLVPFLFNRLGEPWSTQRWTRFICRQAYADKVEGIVGNEDAGQMSAWYVLAAAGIHPACPGDTRMEITSPVFDRIEFRLDPRYAQGGTFAVVAHDNSPENIYIQRAVLNGEELAASHIDFAQIAAGGTLELYMGPEPNRQWGIDKPTER</sequence>
<evidence type="ECO:0000259" key="6">
    <source>
        <dbReference type="Pfam" id="PF17678"/>
    </source>
</evidence>
<feature type="domain" description="Glycosyl hydrolase family 92 N-terminal" evidence="6">
    <location>
        <begin position="40"/>
        <end position="317"/>
    </location>
</feature>
<dbReference type="Gene3D" id="3.30.2080.10">
    <property type="entry name" value="GH92 mannosidase domain"/>
    <property type="match status" value="1"/>
</dbReference>
<evidence type="ECO:0000256" key="1">
    <source>
        <dbReference type="ARBA" id="ARBA00001913"/>
    </source>
</evidence>
<dbReference type="NCBIfam" id="TIGR01180">
    <property type="entry name" value="aman2_put"/>
    <property type="match status" value="1"/>
</dbReference>
<feature type="chain" id="PRO_5021440718" description="Alpha-1,2-mannosidase" evidence="4">
    <location>
        <begin position="19"/>
        <end position="789"/>
    </location>
</feature>
<evidence type="ECO:0000313" key="8">
    <source>
        <dbReference type="Proteomes" id="UP000319374"/>
    </source>
</evidence>
<organism evidence="7 8">
    <name type="scientific">Alistipes dispar</name>
    <dbReference type="NCBI Taxonomy" id="2585119"/>
    <lineage>
        <taxon>Bacteria</taxon>
        <taxon>Pseudomonadati</taxon>
        <taxon>Bacteroidota</taxon>
        <taxon>Bacteroidia</taxon>
        <taxon>Bacteroidales</taxon>
        <taxon>Rikenellaceae</taxon>
        <taxon>Alistipes</taxon>
    </lineage>
</organism>
<comment type="subunit">
    <text evidence="2">Monomer.</text>
</comment>
<evidence type="ECO:0000313" key="7">
    <source>
        <dbReference type="EMBL" id="BBL06662.1"/>
    </source>
</evidence>
<dbReference type="EMBL" id="AP019736">
    <property type="protein sequence ID" value="BBL06662.1"/>
    <property type="molecule type" value="Genomic_DNA"/>
</dbReference>
<comment type="cofactor">
    <cofactor evidence="1">
        <name>Ca(2+)</name>
        <dbReference type="ChEBI" id="CHEBI:29108"/>
    </cofactor>
</comment>
<dbReference type="PANTHER" id="PTHR12143">
    <property type="entry name" value="PEPTIDE N-GLYCANASE PNGASE -RELATED"/>
    <property type="match status" value="1"/>
</dbReference>
<dbReference type="InterPro" id="IPR014718">
    <property type="entry name" value="GH-type_carb-bd"/>
</dbReference>
<dbReference type="AlphaFoldDB" id="A0A4Y1X0W0"/>
<dbReference type="InterPro" id="IPR008928">
    <property type="entry name" value="6-hairpin_glycosidase_sf"/>
</dbReference>
<dbReference type="InterPro" id="IPR005887">
    <property type="entry name" value="GH92_a_mannosidase_put"/>
</dbReference>
<dbReference type="GO" id="GO:0000224">
    <property type="term" value="F:peptide-N4-(N-acetyl-beta-glucosaminyl)asparagine amidase activity"/>
    <property type="evidence" value="ECO:0007669"/>
    <property type="project" value="TreeGrafter"/>
</dbReference>
<dbReference type="GO" id="GO:0030246">
    <property type="term" value="F:carbohydrate binding"/>
    <property type="evidence" value="ECO:0007669"/>
    <property type="project" value="InterPro"/>
</dbReference>
<gene>
    <name evidence="7" type="ORF">A5CPEGH6_13000</name>
</gene>
<evidence type="ECO:0000256" key="2">
    <source>
        <dbReference type="ARBA" id="ARBA00011245"/>
    </source>
</evidence>
<protein>
    <recommendedName>
        <fullName evidence="9">Alpha-1,2-mannosidase</fullName>
    </recommendedName>
</protein>
<evidence type="ECO:0000256" key="3">
    <source>
        <dbReference type="ARBA" id="ARBA00022837"/>
    </source>
</evidence>
<feature type="signal peptide" evidence="4">
    <location>
        <begin position="1"/>
        <end position="18"/>
    </location>
</feature>